<dbReference type="AlphaFoldDB" id="S8BWX9"/>
<dbReference type="InterPro" id="IPR016024">
    <property type="entry name" value="ARM-type_fold"/>
</dbReference>
<evidence type="ECO:0000313" key="8">
    <source>
        <dbReference type="Proteomes" id="UP000015453"/>
    </source>
</evidence>
<evidence type="ECO:0000256" key="4">
    <source>
        <dbReference type="PROSITE-ProRule" id="PRU00317"/>
    </source>
</evidence>
<keyword evidence="1" id="KW-0677">Repeat</keyword>
<gene>
    <name evidence="7" type="ORF">M569_15686</name>
</gene>
<dbReference type="GO" id="GO:0003729">
    <property type="term" value="F:mRNA binding"/>
    <property type="evidence" value="ECO:0007669"/>
    <property type="project" value="TreeGrafter"/>
</dbReference>
<dbReference type="GO" id="GO:0005737">
    <property type="term" value="C:cytoplasm"/>
    <property type="evidence" value="ECO:0007669"/>
    <property type="project" value="TreeGrafter"/>
</dbReference>
<dbReference type="InterPro" id="IPR033133">
    <property type="entry name" value="PUM-HD"/>
</dbReference>
<keyword evidence="8" id="KW-1185">Reference proteome</keyword>
<protein>
    <recommendedName>
        <fullName evidence="6">PUM-HD domain-containing protein</fullName>
    </recommendedName>
</protein>
<keyword evidence="3" id="KW-0694">RNA-binding</keyword>
<name>S8BWX9_9LAMI</name>
<dbReference type="InterPro" id="IPR001313">
    <property type="entry name" value="Pumilio_RNA-bd_rpt"/>
</dbReference>
<dbReference type="PROSITE" id="PS50302">
    <property type="entry name" value="PUM"/>
    <property type="match status" value="3"/>
</dbReference>
<evidence type="ECO:0000259" key="6">
    <source>
        <dbReference type="PROSITE" id="PS50303"/>
    </source>
</evidence>
<evidence type="ECO:0000256" key="3">
    <source>
        <dbReference type="ARBA" id="ARBA00022884"/>
    </source>
</evidence>
<feature type="compositionally biased region" description="Polar residues" evidence="5">
    <location>
        <begin position="26"/>
        <end position="40"/>
    </location>
</feature>
<sequence length="416" mass="46515">MDNPTGGFPESPLSAAETGGGYFSAGDSSVQVSDNVNNDDSQLDGLDSNNRNLGISGGSELPFFMEPPMDYFYPFAGTGNSVSRYEIDGLDSNFGNLAISGEPLFRAFPSEYSNPTGNSYLQNITWTAARDPFSGEPQRHPEFTASTSGYSDPAGNSYLLSTMRAAARHSFSGDFSGRLWGSYVPTPMNPSPEFRSESTFEFQTDDIFGSDFSQRIPDIVRDKEGCELIQRILEQRNPVHNQAIFNRIKPHIPGLMIDPYGICFIQKCCQVFDHNQFTELLFILIHSETLLKNICNDVHGTRAVQKMVEYMITPRQRANFVYALRRIVSDIARNPHGNHVIDQCFKLFSTAELTHIVKAIADHFLPIAMNRSGCRLVQRCYLRADDRMLRRLLAETASSAFILSQHEYGYVANLAM</sequence>
<dbReference type="InterPro" id="IPR011989">
    <property type="entry name" value="ARM-like"/>
</dbReference>
<dbReference type="Pfam" id="PF00806">
    <property type="entry name" value="PUF"/>
    <property type="match status" value="5"/>
</dbReference>
<feature type="repeat" description="Pumilio" evidence="4">
    <location>
        <begin position="359"/>
        <end position="394"/>
    </location>
</feature>
<dbReference type="Proteomes" id="UP000015453">
    <property type="component" value="Unassembled WGS sequence"/>
</dbReference>
<dbReference type="PROSITE" id="PS50303">
    <property type="entry name" value="PUM_HD"/>
    <property type="match status" value="1"/>
</dbReference>
<dbReference type="PANTHER" id="PTHR12537:SF129">
    <property type="entry name" value="PUMILIO HOMOLOG 15-LIKE"/>
    <property type="match status" value="1"/>
</dbReference>
<evidence type="ECO:0000256" key="5">
    <source>
        <dbReference type="SAM" id="MobiDB-lite"/>
    </source>
</evidence>
<organism evidence="7 8">
    <name type="scientific">Genlisea aurea</name>
    <dbReference type="NCBI Taxonomy" id="192259"/>
    <lineage>
        <taxon>Eukaryota</taxon>
        <taxon>Viridiplantae</taxon>
        <taxon>Streptophyta</taxon>
        <taxon>Embryophyta</taxon>
        <taxon>Tracheophyta</taxon>
        <taxon>Spermatophyta</taxon>
        <taxon>Magnoliopsida</taxon>
        <taxon>eudicotyledons</taxon>
        <taxon>Gunneridae</taxon>
        <taxon>Pentapetalae</taxon>
        <taxon>asterids</taxon>
        <taxon>lamiids</taxon>
        <taxon>Lamiales</taxon>
        <taxon>Lentibulariaceae</taxon>
        <taxon>Genlisea</taxon>
    </lineage>
</organism>
<feature type="region of interest" description="Disordered" evidence="5">
    <location>
        <begin position="1"/>
        <end position="51"/>
    </location>
</feature>
<feature type="repeat" description="Pumilio" evidence="4">
    <location>
        <begin position="323"/>
        <end position="358"/>
    </location>
</feature>
<dbReference type="SUPFAM" id="SSF48371">
    <property type="entry name" value="ARM repeat"/>
    <property type="match status" value="1"/>
</dbReference>
<dbReference type="SMART" id="SM00025">
    <property type="entry name" value="Pumilio"/>
    <property type="match status" value="5"/>
</dbReference>
<keyword evidence="2" id="KW-0810">Translation regulation</keyword>
<dbReference type="OrthoDB" id="668540at2759"/>
<dbReference type="GO" id="GO:0006417">
    <property type="term" value="P:regulation of translation"/>
    <property type="evidence" value="ECO:0007669"/>
    <property type="project" value="UniProtKB-KW"/>
</dbReference>
<evidence type="ECO:0000256" key="2">
    <source>
        <dbReference type="ARBA" id="ARBA00022845"/>
    </source>
</evidence>
<comment type="caution">
    <text evidence="7">The sequence shown here is derived from an EMBL/GenBank/DDBJ whole genome shotgun (WGS) entry which is preliminary data.</text>
</comment>
<dbReference type="EMBL" id="AUSU01008621">
    <property type="protein sequence ID" value="EPS59125.1"/>
    <property type="molecule type" value="Genomic_DNA"/>
</dbReference>
<accession>S8BWX9</accession>
<reference evidence="7 8" key="1">
    <citation type="journal article" date="2013" name="BMC Genomics">
        <title>The miniature genome of a carnivorous plant Genlisea aurea contains a low number of genes and short non-coding sequences.</title>
        <authorList>
            <person name="Leushkin E.V."/>
            <person name="Sutormin R.A."/>
            <person name="Nabieva E.R."/>
            <person name="Penin A.A."/>
            <person name="Kondrashov A.S."/>
            <person name="Logacheva M.D."/>
        </authorList>
    </citation>
    <scope>NUCLEOTIDE SEQUENCE [LARGE SCALE GENOMIC DNA]</scope>
</reference>
<evidence type="ECO:0000313" key="7">
    <source>
        <dbReference type="EMBL" id="EPS59125.1"/>
    </source>
</evidence>
<proteinExistence type="predicted"/>
<feature type="repeat" description="Pumilio" evidence="4">
    <location>
        <begin position="211"/>
        <end position="246"/>
    </location>
</feature>
<evidence type="ECO:0000256" key="1">
    <source>
        <dbReference type="ARBA" id="ARBA00022737"/>
    </source>
</evidence>
<feature type="domain" description="PUM-HD" evidence="6">
    <location>
        <begin position="186"/>
        <end position="416"/>
    </location>
</feature>
<dbReference type="Gene3D" id="1.25.10.10">
    <property type="entry name" value="Leucine-rich Repeat Variant"/>
    <property type="match status" value="1"/>
</dbReference>
<dbReference type="PANTHER" id="PTHR12537">
    <property type="entry name" value="RNA BINDING PROTEIN PUMILIO-RELATED"/>
    <property type="match status" value="1"/>
</dbReference>